<reference evidence="1 2" key="1">
    <citation type="journal article" date="2022" name="DNA Res.">
        <title>Chromosomal-level genome assembly of the orchid tree Bauhinia variegata (Leguminosae; Cercidoideae) supports the allotetraploid origin hypothesis of Bauhinia.</title>
        <authorList>
            <person name="Zhong Y."/>
            <person name="Chen Y."/>
            <person name="Zheng D."/>
            <person name="Pang J."/>
            <person name="Liu Y."/>
            <person name="Luo S."/>
            <person name="Meng S."/>
            <person name="Qian L."/>
            <person name="Wei D."/>
            <person name="Dai S."/>
            <person name="Zhou R."/>
        </authorList>
    </citation>
    <scope>NUCLEOTIDE SEQUENCE [LARGE SCALE GENOMIC DNA]</scope>
    <source>
        <strain evidence="1">BV-YZ2020</strain>
    </source>
</reference>
<gene>
    <name evidence="1" type="ORF">L6164_028640</name>
</gene>
<sequence>MKVLLFLLSLSVGFHLCSCDSDEITNELTAPRLPPPPPSTPPPNPPPPPSRPLPGYDYFVLALTWPNAYCQETGVTCNPSPPKQYFTIHGLWPNKNDGLPVEYCQETAPLTDAILNKYEEQLLEFWPRLRSADNFERSKNLWYVQWRQHGSCSSNNFPPDNYIAQTITLGKTYGLLIMNQLQAAGINPDGKAYDWVKITDAIKKATGNKDGYLTCENDTSDQLQLSEIRICFEADAVNLKNCGRKPPVKCRNDLVFASPPPPKSLDTSIFVSSICEVEEAAGLYLGDCLHSI</sequence>
<dbReference type="Proteomes" id="UP000828941">
    <property type="component" value="Chromosome 12"/>
</dbReference>
<evidence type="ECO:0000313" key="1">
    <source>
        <dbReference type="EMBL" id="KAI4305266.1"/>
    </source>
</evidence>
<dbReference type="EMBL" id="CM039437">
    <property type="protein sequence ID" value="KAI4305266.1"/>
    <property type="molecule type" value="Genomic_DNA"/>
</dbReference>
<evidence type="ECO:0000313" key="2">
    <source>
        <dbReference type="Proteomes" id="UP000828941"/>
    </source>
</evidence>
<protein>
    <submittedName>
        <fullName evidence="1">Uncharacterized protein</fullName>
    </submittedName>
</protein>
<proteinExistence type="predicted"/>
<name>A0ACB9L770_BAUVA</name>
<keyword evidence="2" id="KW-1185">Reference proteome</keyword>
<comment type="caution">
    <text evidence="1">The sequence shown here is derived from an EMBL/GenBank/DDBJ whole genome shotgun (WGS) entry which is preliminary data.</text>
</comment>
<accession>A0ACB9L770</accession>
<organism evidence="1 2">
    <name type="scientific">Bauhinia variegata</name>
    <name type="common">Purple orchid tree</name>
    <name type="synonym">Phanera variegata</name>
    <dbReference type="NCBI Taxonomy" id="167791"/>
    <lineage>
        <taxon>Eukaryota</taxon>
        <taxon>Viridiplantae</taxon>
        <taxon>Streptophyta</taxon>
        <taxon>Embryophyta</taxon>
        <taxon>Tracheophyta</taxon>
        <taxon>Spermatophyta</taxon>
        <taxon>Magnoliopsida</taxon>
        <taxon>eudicotyledons</taxon>
        <taxon>Gunneridae</taxon>
        <taxon>Pentapetalae</taxon>
        <taxon>rosids</taxon>
        <taxon>fabids</taxon>
        <taxon>Fabales</taxon>
        <taxon>Fabaceae</taxon>
        <taxon>Cercidoideae</taxon>
        <taxon>Cercideae</taxon>
        <taxon>Bauhiniinae</taxon>
        <taxon>Bauhinia</taxon>
    </lineage>
</organism>